<reference evidence="2" key="1">
    <citation type="journal article" date="2022" name="Nat. Commun.">
        <title>Chromosome evolution and the genetic basis of agronomically important traits in greater yam.</title>
        <authorList>
            <person name="Bredeson J.V."/>
            <person name="Lyons J.B."/>
            <person name="Oniyinde I.O."/>
            <person name="Okereke N.R."/>
            <person name="Kolade O."/>
            <person name="Nnabue I."/>
            <person name="Nwadili C.O."/>
            <person name="Hribova E."/>
            <person name="Parker M."/>
            <person name="Nwogha J."/>
            <person name="Shu S."/>
            <person name="Carlson J."/>
            <person name="Kariba R."/>
            <person name="Muthemba S."/>
            <person name="Knop K."/>
            <person name="Barton G.J."/>
            <person name="Sherwood A.V."/>
            <person name="Lopez-Montes A."/>
            <person name="Asiedu R."/>
            <person name="Jamnadass R."/>
            <person name="Muchugi A."/>
            <person name="Goodstein D."/>
            <person name="Egesi C.N."/>
            <person name="Featherston J."/>
            <person name="Asfaw A."/>
            <person name="Simpson G.G."/>
            <person name="Dolezel J."/>
            <person name="Hendre P.S."/>
            <person name="Van Deynze A."/>
            <person name="Kumar P.L."/>
            <person name="Obidiegwu J.E."/>
            <person name="Bhattacharjee R."/>
            <person name="Rokhsar D.S."/>
        </authorList>
    </citation>
    <scope>NUCLEOTIDE SEQUENCE [LARGE SCALE GENOMIC DNA]</scope>
    <source>
        <strain evidence="2">cv. TDa95/00328</strain>
    </source>
</reference>
<organism evidence="1 2">
    <name type="scientific">Dioscorea alata</name>
    <name type="common">Purple yam</name>
    <dbReference type="NCBI Taxonomy" id="55571"/>
    <lineage>
        <taxon>Eukaryota</taxon>
        <taxon>Viridiplantae</taxon>
        <taxon>Streptophyta</taxon>
        <taxon>Embryophyta</taxon>
        <taxon>Tracheophyta</taxon>
        <taxon>Spermatophyta</taxon>
        <taxon>Magnoliopsida</taxon>
        <taxon>Liliopsida</taxon>
        <taxon>Dioscoreales</taxon>
        <taxon>Dioscoreaceae</taxon>
        <taxon>Dioscorea</taxon>
    </lineage>
</organism>
<name>A0ACB7VQN3_DIOAL</name>
<comment type="caution">
    <text evidence="1">The sequence shown here is derived from an EMBL/GenBank/DDBJ whole genome shotgun (WGS) entry which is preliminary data.</text>
</comment>
<accession>A0ACB7VQN3</accession>
<proteinExistence type="predicted"/>
<keyword evidence="2" id="KW-1185">Reference proteome</keyword>
<gene>
    <name evidence="1" type="ORF">IHE45_07G047300</name>
</gene>
<sequence length="106" mass="12060">MASQAEIRSSSHDKPKGTRSRSKRVGLEFPISKVEQYLKVGRYAKHIGAKLAGDTVKDFKSKQILPRHMQLAIKHDKELNKLLKSVIIAEGGILPNIHQNLFFFFF</sequence>
<evidence type="ECO:0000313" key="2">
    <source>
        <dbReference type="Proteomes" id="UP000827976"/>
    </source>
</evidence>
<protein>
    <submittedName>
        <fullName evidence="1">Histone H2A protein</fullName>
    </submittedName>
</protein>
<dbReference type="Proteomes" id="UP000827976">
    <property type="component" value="Chromosome 7"/>
</dbReference>
<evidence type="ECO:0000313" key="1">
    <source>
        <dbReference type="EMBL" id="KAH7676902.1"/>
    </source>
</evidence>
<dbReference type="EMBL" id="CM037017">
    <property type="protein sequence ID" value="KAH7676902.1"/>
    <property type="molecule type" value="Genomic_DNA"/>
</dbReference>